<feature type="transmembrane region" description="Helical" evidence="7">
    <location>
        <begin position="48"/>
        <end position="67"/>
    </location>
</feature>
<dbReference type="EMBL" id="BMHE01000006">
    <property type="protein sequence ID" value="GGI46567.1"/>
    <property type="molecule type" value="Genomic_DNA"/>
</dbReference>
<dbReference type="SUPFAM" id="SSF161098">
    <property type="entry name" value="MetI-like"/>
    <property type="match status" value="1"/>
</dbReference>
<gene>
    <name evidence="9" type="ORF">GCM10008018_17740</name>
</gene>
<dbReference type="PROSITE" id="PS50928">
    <property type="entry name" value="ABC_TM1"/>
    <property type="match status" value="1"/>
</dbReference>
<feature type="transmembrane region" description="Helical" evidence="7">
    <location>
        <begin position="12"/>
        <end position="36"/>
    </location>
</feature>
<feature type="domain" description="ABC transmembrane type-1" evidence="8">
    <location>
        <begin position="76"/>
        <end position="291"/>
    </location>
</feature>
<keyword evidence="10" id="KW-1185">Reference proteome</keyword>
<feature type="transmembrane region" description="Helical" evidence="7">
    <location>
        <begin position="211"/>
        <end position="234"/>
    </location>
</feature>
<keyword evidence="5 7" id="KW-1133">Transmembrane helix</keyword>
<evidence type="ECO:0000256" key="2">
    <source>
        <dbReference type="ARBA" id="ARBA00022448"/>
    </source>
</evidence>
<dbReference type="PANTHER" id="PTHR30193">
    <property type="entry name" value="ABC TRANSPORTER PERMEASE PROTEIN"/>
    <property type="match status" value="1"/>
</dbReference>
<dbReference type="PANTHER" id="PTHR30193:SF44">
    <property type="entry name" value="LACTOSE TRANSPORT SYSTEM PERMEASE PROTEIN LACF"/>
    <property type="match status" value="1"/>
</dbReference>
<evidence type="ECO:0000256" key="7">
    <source>
        <dbReference type="RuleBase" id="RU363032"/>
    </source>
</evidence>
<keyword evidence="3" id="KW-1003">Cell membrane</keyword>
<dbReference type="Proteomes" id="UP000615455">
    <property type="component" value="Unassembled WGS sequence"/>
</dbReference>
<organism evidence="9 10">
    <name type="scientific">Paenibacillus marchantiophytorum</name>
    <dbReference type="NCBI Taxonomy" id="1619310"/>
    <lineage>
        <taxon>Bacteria</taxon>
        <taxon>Bacillati</taxon>
        <taxon>Bacillota</taxon>
        <taxon>Bacilli</taxon>
        <taxon>Bacillales</taxon>
        <taxon>Paenibacillaceae</taxon>
        <taxon>Paenibacillus</taxon>
    </lineage>
</organism>
<evidence type="ECO:0000256" key="5">
    <source>
        <dbReference type="ARBA" id="ARBA00022989"/>
    </source>
</evidence>
<feature type="transmembrane region" description="Helical" evidence="7">
    <location>
        <begin position="113"/>
        <end position="133"/>
    </location>
</feature>
<evidence type="ECO:0000256" key="6">
    <source>
        <dbReference type="ARBA" id="ARBA00023136"/>
    </source>
</evidence>
<feature type="transmembrane region" description="Helical" evidence="7">
    <location>
        <begin position="145"/>
        <end position="167"/>
    </location>
</feature>
<name>A0ABQ2BSJ5_9BACL</name>
<accession>A0ABQ2BSJ5</accession>
<dbReference type="InterPro" id="IPR051393">
    <property type="entry name" value="ABC_transporter_permease"/>
</dbReference>
<feature type="transmembrane region" description="Helical" evidence="7">
    <location>
        <begin position="272"/>
        <end position="295"/>
    </location>
</feature>
<evidence type="ECO:0000313" key="9">
    <source>
        <dbReference type="EMBL" id="GGI46567.1"/>
    </source>
</evidence>
<evidence type="ECO:0000313" key="10">
    <source>
        <dbReference type="Proteomes" id="UP000615455"/>
    </source>
</evidence>
<evidence type="ECO:0000256" key="3">
    <source>
        <dbReference type="ARBA" id="ARBA00022475"/>
    </source>
</evidence>
<dbReference type="Pfam" id="PF00528">
    <property type="entry name" value="BPD_transp_1"/>
    <property type="match status" value="1"/>
</dbReference>
<protein>
    <submittedName>
        <fullName evidence="9">Sugar ABC transporter permease</fullName>
    </submittedName>
</protein>
<sequence length="304" mass="34445">MNRSRFKRELPLYAMLVIPAMIVILYSYLPMLGLVMAFQEFIPSSHGFLYSILHSKFVGWGVFRTLFTMEDTNRVIYNTFFIATLKIISKLLFPLIFALLLNEVLSGWFRKTVSTITYLPFFLSWVVLGGILLDFFSPQDGAFNHFLHLIHISPTFFFGTASQFPYAIVITDLWKEIGFNTIIFLAALTAIDPSMYESAIMDGAGRWKQMLYITLPSITSILILVGILSLGNILNAGQDQLLTLYSPVVYSSGDIIDTFAYRQGIKEGQFNIATAVGLFKSVISFVMISCSYLLANKYSDYRVF</sequence>
<proteinExistence type="inferred from homology"/>
<evidence type="ECO:0000256" key="4">
    <source>
        <dbReference type="ARBA" id="ARBA00022692"/>
    </source>
</evidence>
<keyword evidence="2 7" id="KW-0813">Transport</keyword>
<comment type="subcellular location">
    <subcellularLocation>
        <location evidence="1 7">Cell membrane</location>
        <topology evidence="1 7">Multi-pass membrane protein</topology>
    </subcellularLocation>
</comment>
<evidence type="ECO:0000256" key="1">
    <source>
        <dbReference type="ARBA" id="ARBA00004651"/>
    </source>
</evidence>
<feature type="transmembrane region" description="Helical" evidence="7">
    <location>
        <begin position="79"/>
        <end position="101"/>
    </location>
</feature>
<dbReference type="Gene3D" id="1.10.3720.10">
    <property type="entry name" value="MetI-like"/>
    <property type="match status" value="1"/>
</dbReference>
<dbReference type="CDD" id="cd06261">
    <property type="entry name" value="TM_PBP2"/>
    <property type="match status" value="1"/>
</dbReference>
<feature type="transmembrane region" description="Helical" evidence="7">
    <location>
        <begin position="173"/>
        <end position="191"/>
    </location>
</feature>
<dbReference type="InterPro" id="IPR035906">
    <property type="entry name" value="MetI-like_sf"/>
</dbReference>
<reference evidence="10" key="1">
    <citation type="journal article" date="2019" name="Int. J. Syst. Evol. Microbiol.">
        <title>The Global Catalogue of Microorganisms (GCM) 10K type strain sequencing project: providing services to taxonomists for standard genome sequencing and annotation.</title>
        <authorList>
            <consortium name="The Broad Institute Genomics Platform"/>
            <consortium name="The Broad Institute Genome Sequencing Center for Infectious Disease"/>
            <person name="Wu L."/>
            <person name="Ma J."/>
        </authorList>
    </citation>
    <scope>NUCLEOTIDE SEQUENCE [LARGE SCALE GENOMIC DNA]</scope>
    <source>
        <strain evidence="10">CGMCC 1.15043</strain>
    </source>
</reference>
<comment type="similarity">
    <text evidence="7">Belongs to the binding-protein-dependent transport system permease family.</text>
</comment>
<evidence type="ECO:0000259" key="8">
    <source>
        <dbReference type="PROSITE" id="PS50928"/>
    </source>
</evidence>
<keyword evidence="6 7" id="KW-0472">Membrane</keyword>
<keyword evidence="4 7" id="KW-0812">Transmembrane</keyword>
<comment type="caution">
    <text evidence="9">The sequence shown here is derived from an EMBL/GenBank/DDBJ whole genome shotgun (WGS) entry which is preliminary data.</text>
</comment>
<dbReference type="RefSeq" id="WP_189010413.1">
    <property type="nucleotide sequence ID" value="NZ_BMHE01000006.1"/>
</dbReference>
<dbReference type="InterPro" id="IPR000515">
    <property type="entry name" value="MetI-like"/>
</dbReference>